<comment type="similarity">
    <text evidence="14">Belongs to the ligand-gated ion channel (TC 1.A.9) family.</text>
</comment>
<protein>
    <submittedName>
        <fullName evidence="19">Neur_chan_LBD domain-containing protein</fullName>
    </submittedName>
</protein>
<dbReference type="InterPro" id="IPR006202">
    <property type="entry name" value="Neur_chan_lig-bd"/>
</dbReference>
<dbReference type="Gene3D" id="1.20.58.390">
    <property type="entry name" value="Neurotransmitter-gated ion-channel transmembrane domain"/>
    <property type="match status" value="1"/>
</dbReference>
<keyword evidence="11" id="KW-1071">Ligand-gated ion channel</keyword>
<proteinExistence type="inferred from homology"/>
<evidence type="ECO:0000256" key="6">
    <source>
        <dbReference type="ARBA" id="ARBA00023065"/>
    </source>
</evidence>
<reference evidence="19" key="1">
    <citation type="submission" date="2016-11" db="UniProtKB">
        <authorList>
            <consortium name="WormBaseParasite"/>
        </authorList>
    </citation>
    <scope>IDENTIFICATION</scope>
</reference>
<dbReference type="GO" id="GO:0045211">
    <property type="term" value="C:postsynaptic membrane"/>
    <property type="evidence" value="ECO:0007669"/>
    <property type="project" value="InterPro"/>
</dbReference>
<evidence type="ECO:0000256" key="14">
    <source>
        <dbReference type="RuleBase" id="RU000687"/>
    </source>
</evidence>
<feature type="region of interest" description="Disordered" evidence="15">
    <location>
        <begin position="1"/>
        <end position="24"/>
    </location>
</feature>
<dbReference type="WBParaSite" id="maker-uti_cns_0001516-snap-gene-0.9-mRNA-1">
    <property type="protein sequence ID" value="maker-uti_cns_0001516-snap-gene-0.9-mRNA-1"/>
    <property type="gene ID" value="maker-uti_cns_0001516-snap-gene-0.9"/>
</dbReference>
<dbReference type="Pfam" id="PF02932">
    <property type="entry name" value="Neur_chan_memb"/>
    <property type="match status" value="1"/>
</dbReference>
<organism evidence="18 19">
    <name type="scientific">Macrostomum lignano</name>
    <dbReference type="NCBI Taxonomy" id="282301"/>
    <lineage>
        <taxon>Eukaryota</taxon>
        <taxon>Metazoa</taxon>
        <taxon>Spiralia</taxon>
        <taxon>Lophotrochozoa</taxon>
        <taxon>Platyhelminthes</taxon>
        <taxon>Rhabditophora</taxon>
        <taxon>Macrostomorpha</taxon>
        <taxon>Macrostomida</taxon>
        <taxon>Macrostomidae</taxon>
        <taxon>Macrostomum</taxon>
    </lineage>
</organism>
<evidence type="ECO:0000256" key="4">
    <source>
        <dbReference type="ARBA" id="ARBA00022989"/>
    </source>
</evidence>
<evidence type="ECO:0000256" key="11">
    <source>
        <dbReference type="ARBA" id="ARBA00023286"/>
    </source>
</evidence>
<sequence>CVRAASESDWRPRPDEQEEWSPGDHRWPVEKRLTTQLLSRYAQWGIVGRPVVNSSDVMTVRLGLALIQILDLEENKQMLRTNCWLRFTWRDNLLSWENWTEPEFRAIRQIRVAPSQIWTPDIKLYNFADERTMEIREARVVVDRSGEVLWIPQALLKTTCQVTIMHFPFDTQLCCIRFGSWTYDERQLLLDWSMTDLRLNDTYSIQKLLPFVDFSDYVESNEWETDGESEMDVADPDDRIMQIRSGVTYRHEPAHDWLVRPVQKKFRLLEYRIRMMRNPSFYVAILVVPCILLSMLTLVVFCLPPEAPAKMLLGEELLSSPIVL</sequence>
<keyword evidence="10" id="KW-0325">Glycoprotein</keyword>
<evidence type="ECO:0000256" key="15">
    <source>
        <dbReference type="SAM" id="MobiDB-lite"/>
    </source>
</evidence>
<evidence type="ECO:0000256" key="13">
    <source>
        <dbReference type="ARBA" id="ARBA00034099"/>
    </source>
</evidence>
<dbReference type="Gene3D" id="2.70.170.10">
    <property type="entry name" value="Neurotransmitter-gated ion-channel ligand-binding domain"/>
    <property type="match status" value="1"/>
</dbReference>
<dbReference type="PANTHER" id="PTHR18945">
    <property type="entry name" value="NEUROTRANSMITTER GATED ION CHANNEL"/>
    <property type="match status" value="1"/>
</dbReference>
<keyword evidence="8" id="KW-1015">Disulfide bond</keyword>
<dbReference type="InterPro" id="IPR006201">
    <property type="entry name" value="Neur_channel"/>
</dbReference>
<feature type="compositionally biased region" description="Basic and acidic residues" evidence="15">
    <location>
        <begin position="1"/>
        <end position="15"/>
    </location>
</feature>
<feature type="domain" description="Neurotransmitter-gated ion-channel ligand-binding" evidence="16">
    <location>
        <begin position="30"/>
        <end position="236"/>
    </location>
</feature>
<dbReference type="InterPro" id="IPR036734">
    <property type="entry name" value="Neur_chan_lig-bd_sf"/>
</dbReference>
<dbReference type="PRINTS" id="PR00254">
    <property type="entry name" value="NICOTINICR"/>
</dbReference>
<evidence type="ECO:0000256" key="10">
    <source>
        <dbReference type="ARBA" id="ARBA00023180"/>
    </source>
</evidence>
<evidence type="ECO:0000256" key="8">
    <source>
        <dbReference type="ARBA" id="ARBA00023157"/>
    </source>
</evidence>
<dbReference type="AlphaFoldDB" id="A0A1I8GC87"/>
<dbReference type="PRINTS" id="PR00252">
    <property type="entry name" value="NRIONCHANNEL"/>
</dbReference>
<dbReference type="Pfam" id="PF02931">
    <property type="entry name" value="Neur_chan_LBD"/>
    <property type="match status" value="1"/>
</dbReference>
<dbReference type="InterPro" id="IPR002394">
    <property type="entry name" value="Nicotinic_acetylcholine_rcpt"/>
</dbReference>
<dbReference type="InterPro" id="IPR006029">
    <property type="entry name" value="Neurotrans-gated_channel_TM"/>
</dbReference>
<name>A0A1I8GC87_9PLAT</name>
<dbReference type="InterPro" id="IPR038050">
    <property type="entry name" value="Neuro_actylchol_rec"/>
</dbReference>
<dbReference type="SUPFAM" id="SSF63712">
    <property type="entry name" value="Nicotinic receptor ligand binding domain-like"/>
    <property type="match status" value="1"/>
</dbReference>
<keyword evidence="7 14" id="KW-0472">Membrane</keyword>
<dbReference type="SUPFAM" id="SSF90112">
    <property type="entry name" value="Neurotransmitter-gated ion-channel transmembrane pore"/>
    <property type="match status" value="1"/>
</dbReference>
<dbReference type="Proteomes" id="UP000095280">
    <property type="component" value="Unplaced"/>
</dbReference>
<accession>A0A1I8GC87</accession>
<keyword evidence="1 14" id="KW-0813">Transport</keyword>
<evidence type="ECO:0000256" key="2">
    <source>
        <dbReference type="ARBA" id="ARBA00022475"/>
    </source>
</evidence>
<evidence type="ECO:0000256" key="1">
    <source>
        <dbReference type="ARBA" id="ARBA00022448"/>
    </source>
</evidence>
<dbReference type="PROSITE" id="PS00236">
    <property type="entry name" value="NEUROTR_ION_CHANNEL"/>
    <property type="match status" value="1"/>
</dbReference>
<comment type="caution">
    <text evidence="14">Lacks conserved residue(s) required for the propagation of feature annotation.</text>
</comment>
<dbReference type="GO" id="GO:0022848">
    <property type="term" value="F:acetylcholine-gated monoatomic cation-selective channel activity"/>
    <property type="evidence" value="ECO:0007669"/>
    <property type="project" value="InterPro"/>
</dbReference>
<keyword evidence="6 14" id="KW-0406">Ion transport</keyword>
<keyword evidence="18" id="KW-1185">Reference proteome</keyword>
<evidence type="ECO:0000313" key="18">
    <source>
        <dbReference type="Proteomes" id="UP000095280"/>
    </source>
</evidence>
<comment type="subcellular location">
    <subcellularLocation>
        <location evidence="13">Synaptic cell membrane</location>
        <topology evidence="13">Multi-pass membrane protein</topology>
    </subcellularLocation>
</comment>
<keyword evidence="9" id="KW-0675">Receptor</keyword>
<keyword evidence="3 14" id="KW-0812">Transmembrane</keyword>
<dbReference type="InterPro" id="IPR036719">
    <property type="entry name" value="Neuro-gated_channel_TM_sf"/>
</dbReference>
<evidence type="ECO:0000256" key="5">
    <source>
        <dbReference type="ARBA" id="ARBA00023018"/>
    </source>
</evidence>
<evidence type="ECO:0000259" key="16">
    <source>
        <dbReference type="Pfam" id="PF02931"/>
    </source>
</evidence>
<evidence type="ECO:0000256" key="3">
    <source>
        <dbReference type="ARBA" id="ARBA00022692"/>
    </source>
</evidence>
<feature type="domain" description="Neurotransmitter-gated ion-channel transmembrane" evidence="17">
    <location>
        <begin position="286"/>
        <end position="314"/>
    </location>
</feature>
<dbReference type="GO" id="GO:0004888">
    <property type="term" value="F:transmembrane signaling receptor activity"/>
    <property type="evidence" value="ECO:0007669"/>
    <property type="project" value="InterPro"/>
</dbReference>
<evidence type="ECO:0000256" key="12">
    <source>
        <dbReference type="ARBA" id="ARBA00023303"/>
    </source>
</evidence>
<keyword evidence="2" id="KW-1003">Cell membrane</keyword>
<keyword evidence="12 14" id="KW-0407">Ion channel</keyword>
<keyword evidence="5" id="KW-0770">Synapse</keyword>
<evidence type="ECO:0000313" key="19">
    <source>
        <dbReference type="WBParaSite" id="maker-uti_cns_0001516-snap-gene-0.9-mRNA-1"/>
    </source>
</evidence>
<dbReference type="InterPro" id="IPR018000">
    <property type="entry name" value="Neurotransmitter_ion_chnl_CS"/>
</dbReference>
<dbReference type="FunFam" id="2.70.170.10:FF:000028">
    <property type="entry name" value="AcetylCholine Receptor"/>
    <property type="match status" value="1"/>
</dbReference>
<evidence type="ECO:0000256" key="9">
    <source>
        <dbReference type="ARBA" id="ARBA00023170"/>
    </source>
</evidence>
<evidence type="ECO:0000259" key="17">
    <source>
        <dbReference type="Pfam" id="PF02932"/>
    </source>
</evidence>
<keyword evidence="4 14" id="KW-1133">Transmembrane helix</keyword>
<feature type="transmembrane region" description="Helical" evidence="14">
    <location>
        <begin position="281"/>
        <end position="303"/>
    </location>
</feature>
<evidence type="ECO:0000256" key="7">
    <source>
        <dbReference type="ARBA" id="ARBA00023136"/>
    </source>
</evidence>